<dbReference type="OrthoDB" id="277029at2759"/>
<evidence type="ECO:0000313" key="2">
    <source>
        <dbReference type="Proteomes" id="UP000031512"/>
    </source>
</evidence>
<dbReference type="PANTHER" id="PTHR22504">
    <property type="entry name" value="REPRESSOR OF RNA POLYMERASE III TRANSCRIPTION MAF1"/>
    <property type="match status" value="1"/>
</dbReference>
<dbReference type="KEGG" id="beq:BEWA_007670"/>
<dbReference type="GO" id="GO:0000994">
    <property type="term" value="F:RNA polymerase III core binding"/>
    <property type="evidence" value="ECO:0007669"/>
    <property type="project" value="TreeGrafter"/>
</dbReference>
<dbReference type="AlphaFoldDB" id="L0B1I6"/>
<evidence type="ECO:0000313" key="1">
    <source>
        <dbReference type="EMBL" id="AFZ81358.1"/>
    </source>
</evidence>
<dbReference type="GO" id="GO:0016480">
    <property type="term" value="P:negative regulation of transcription by RNA polymerase III"/>
    <property type="evidence" value="ECO:0007669"/>
    <property type="project" value="InterPro"/>
</dbReference>
<keyword evidence="2" id="KW-1185">Reference proteome</keyword>
<gene>
    <name evidence="1" type="ORF">BEWA_007670</name>
</gene>
<dbReference type="Proteomes" id="UP000031512">
    <property type="component" value="Chromosome 3"/>
</dbReference>
<protein>
    <submittedName>
        <fullName evidence="1">Uncharacterized protein</fullName>
    </submittedName>
</protein>
<name>L0B1I6_THEEQ</name>
<dbReference type="InterPro" id="IPR015257">
    <property type="entry name" value="Maf1"/>
</dbReference>
<dbReference type="GeneID" id="15805451"/>
<sequence>MMIFLEHSGLSKIAALLHSFDATDRLFDAKLELVSYSRSNNILKDDINIHPPHLSDDDIITHFKTLMNKCFPDYDFSNINHTYFKEVKNLDIVINTVYYNLSFIVGRLLPNFADEFWQTIKQVISIKDVDIYTYDSSGEDDPFNSETCLNSFNYFLLDKRQQHILFVSCISRSRNDSRYKNNEEPQLFHSSIYADTLSTKSEEDCLSEIEVPETFMVNVKNSF</sequence>
<proteinExistence type="predicted"/>
<dbReference type="EMBL" id="CP001670">
    <property type="protein sequence ID" value="AFZ81358.1"/>
    <property type="molecule type" value="Genomic_DNA"/>
</dbReference>
<dbReference type="PANTHER" id="PTHR22504:SF0">
    <property type="entry name" value="REPRESSOR OF RNA POLYMERASE III TRANSCRIPTION MAF1 HOMOLOG"/>
    <property type="match status" value="1"/>
</dbReference>
<dbReference type="VEuPathDB" id="PiroplasmaDB:BEWA_007670"/>
<dbReference type="eggNOG" id="KOG3104">
    <property type="taxonomic scope" value="Eukaryota"/>
</dbReference>
<accession>L0B1I6</accession>
<reference evidence="1 2" key="1">
    <citation type="journal article" date="2012" name="BMC Genomics">
        <title>Comparative genomic analysis and phylogenetic position of Theileria equi.</title>
        <authorList>
            <person name="Kappmeyer L.S."/>
            <person name="Thiagarajan M."/>
            <person name="Herndon D.R."/>
            <person name="Ramsay J.D."/>
            <person name="Caler E."/>
            <person name="Djikeng A."/>
            <person name="Gillespie J.J."/>
            <person name="Lau A.O."/>
            <person name="Roalson E.H."/>
            <person name="Silva J.C."/>
            <person name="Silva M.G."/>
            <person name="Suarez C.E."/>
            <person name="Ueti M.W."/>
            <person name="Nene V.M."/>
            <person name="Mealey R.H."/>
            <person name="Knowles D.P."/>
            <person name="Brayton K.A."/>
        </authorList>
    </citation>
    <scope>NUCLEOTIDE SEQUENCE [LARGE SCALE GENOMIC DNA]</scope>
    <source>
        <strain evidence="1 2">WA</strain>
    </source>
</reference>
<dbReference type="RefSeq" id="XP_004831024.1">
    <property type="nucleotide sequence ID" value="XM_004830967.1"/>
</dbReference>
<dbReference type="Pfam" id="PF09174">
    <property type="entry name" value="Maf1"/>
    <property type="match status" value="1"/>
</dbReference>
<organism evidence="1 2">
    <name type="scientific">Theileria equi strain WA</name>
    <dbReference type="NCBI Taxonomy" id="1537102"/>
    <lineage>
        <taxon>Eukaryota</taxon>
        <taxon>Sar</taxon>
        <taxon>Alveolata</taxon>
        <taxon>Apicomplexa</taxon>
        <taxon>Aconoidasida</taxon>
        <taxon>Piroplasmida</taxon>
        <taxon>Theileriidae</taxon>
        <taxon>Theileria</taxon>
    </lineage>
</organism>
<dbReference type="GO" id="GO:0005634">
    <property type="term" value="C:nucleus"/>
    <property type="evidence" value="ECO:0007669"/>
    <property type="project" value="TreeGrafter"/>
</dbReference>
<dbReference type="STRING" id="1537102.L0B1I6"/>
<dbReference type="InterPro" id="IPR038564">
    <property type="entry name" value="Maf1_sf"/>
</dbReference>
<dbReference type="Gene3D" id="3.40.1000.50">
    <property type="entry name" value="Repressor of RNA polymerase III transcription Maf1"/>
    <property type="match status" value="1"/>
</dbReference>